<comment type="caution">
    <text evidence="1">The sequence shown here is derived from an EMBL/GenBank/DDBJ whole genome shotgun (WGS) entry which is preliminary data.</text>
</comment>
<protein>
    <submittedName>
        <fullName evidence="1">Uncharacterized protein</fullName>
    </submittedName>
</protein>
<dbReference type="Proteomes" id="UP000003136">
    <property type="component" value="Unassembled WGS sequence"/>
</dbReference>
<name>B7ASJ5_9FIRM</name>
<evidence type="ECO:0000313" key="2">
    <source>
        <dbReference type="Proteomes" id="UP000003136"/>
    </source>
</evidence>
<dbReference type="AlphaFoldDB" id="B7ASJ5"/>
<proteinExistence type="predicted"/>
<dbReference type="eggNOG" id="ENOG5032VB8">
    <property type="taxonomic scope" value="Bacteria"/>
</dbReference>
<dbReference type="STRING" id="483218.BACPEC_02050"/>
<gene>
    <name evidence="1" type="ORF">BACPEC_02050</name>
</gene>
<evidence type="ECO:0000313" key="1">
    <source>
        <dbReference type="EMBL" id="EEC57541.1"/>
    </source>
</evidence>
<reference evidence="1 2" key="1">
    <citation type="submission" date="2008-11" db="EMBL/GenBank/DDBJ databases">
        <title>Draft genome sequence of Bacteroides pectinophilus (ATCC 43243).</title>
        <authorList>
            <person name="Sudarsanam P."/>
            <person name="Ley R."/>
            <person name="Guruge J."/>
            <person name="Turnbaugh P.J."/>
            <person name="Mahowald M."/>
            <person name="Liep D."/>
            <person name="Gordon J."/>
        </authorList>
    </citation>
    <scope>NUCLEOTIDE SEQUENCE [LARGE SCALE GENOMIC DNA]</scope>
    <source>
        <strain evidence="1 2">ATCC 43243</strain>
    </source>
</reference>
<sequence length="105" mass="11688">MLINNALIMYGGSGINMYYVPDGTKECGYYECKQCGKRFLSLQTISKIPCPDCEAEVDYEIGPDESLEDITDTAQLIEKIEGEEEVAKMDSLLSLAITGGDYEWI</sequence>
<dbReference type="HOGENOM" id="CLU_176798_0_0_9"/>
<organism evidence="1 2">
    <name type="scientific">[Bacteroides] pectinophilus ATCC 43243</name>
    <dbReference type="NCBI Taxonomy" id="483218"/>
    <lineage>
        <taxon>Bacteria</taxon>
        <taxon>Bacillati</taxon>
        <taxon>Bacillota</taxon>
        <taxon>Clostridia</taxon>
        <taxon>Eubacteriales</taxon>
    </lineage>
</organism>
<accession>B7ASJ5</accession>
<keyword evidence="2" id="KW-1185">Reference proteome</keyword>
<dbReference type="EMBL" id="ABVQ01000036">
    <property type="protein sequence ID" value="EEC57541.1"/>
    <property type="molecule type" value="Genomic_DNA"/>
</dbReference>
<reference evidence="1 2" key="2">
    <citation type="submission" date="2008-11" db="EMBL/GenBank/DDBJ databases">
        <authorList>
            <person name="Fulton L."/>
            <person name="Clifton S."/>
            <person name="Fulton B."/>
            <person name="Xu J."/>
            <person name="Minx P."/>
            <person name="Pepin K.H."/>
            <person name="Johnson M."/>
            <person name="Bhonagiri V."/>
            <person name="Nash W.E."/>
            <person name="Mardis E.R."/>
            <person name="Wilson R.K."/>
        </authorList>
    </citation>
    <scope>NUCLEOTIDE SEQUENCE [LARGE SCALE GENOMIC DNA]</scope>
    <source>
        <strain evidence="1 2">ATCC 43243</strain>
    </source>
</reference>